<dbReference type="InterPro" id="IPR036291">
    <property type="entry name" value="NAD(P)-bd_dom_sf"/>
</dbReference>
<name>D4BGD2_9ENTR</name>
<organism evidence="3 4">
    <name type="scientific">Citrobacter youngae ATCC 29220</name>
    <dbReference type="NCBI Taxonomy" id="500640"/>
    <lineage>
        <taxon>Bacteria</taxon>
        <taxon>Pseudomonadati</taxon>
        <taxon>Pseudomonadota</taxon>
        <taxon>Gammaproteobacteria</taxon>
        <taxon>Enterobacterales</taxon>
        <taxon>Enterobacteriaceae</taxon>
        <taxon>Citrobacter</taxon>
        <taxon>Citrobacter freundii complex</taxon>
    </lineage>
</organism>
<gene>
    <name evidence="3" type="ORF">CIT292_09579</name>
</gene>
<dbReference type="SUPFAM" id="SSF55347">
    <property type="entry name" value="Glyceraldehyde-3-phosphate dehydrogenase-like, C-terminal domain"/>
    <property type="match status" value="1"/>
</dbReference>
<evidence type="ECO:0000259" key="1">
    <source>
        <dbReference type="Pfam" id="PF01408"/>
    </source>
</evidence>
<dbReference type="Gene3D" id="3.40.50.720">
    <property type="entry name" value="NAD(P)-binding Rossmann-like Domain"/>
    <property type="match status" value="1"/>
</dbReference>
<feature type="domain" description="Gfo/Idh/MocA-like oxidoreductase N-terminal" evidence="1">
    <location>
        <begin position="7"/>
        <end position="129"/>
    </location>
</feature>
<evidence type="ECO:0000259" key="2">
    <source>
        <dbReference type="Pfam" id="PF02894"/>
    </source>
</evidence>
<accession>D4BGD2</accession>
<dbReference type="Pfam" id="PF02894">
    <property type="entry name" value="GFO_IDH_MocA_C"/>
    <property type="match status" value="1"/>
</dbReference>
<dbReference type="eggNOG" id="COG0673">
    <property type="taxonomic scope" value="Bacteria"/>
</dbReference>
<dbReference type="Pfam" id="PF01408">
    <property type="entry name" value="GFO_IDH_MocA"/>
    <property type="match status" value="1"/>
</dbReference>
<dbReference type="RefSeq" id="WP_006686820.1">
    <property type="nucleotide sequence ID" value="NZ_GG730301.1"/>
</dbReference>
<dbReference type="SUPFAM" id="SSF51735">
    <property type="entry name" value="NAD(P)-binding Rossmann-fold domains"/>
    <property type="match status" value="1"/>
</dbReference>
<sequence length="421" mass="46833">MSDSPVTVLIVGAGARGEIYARYALEHPERMQVVAVAEPRRAYRRLLAERHAIPPERVWRDWRDALALGRVADAVFICTPDNEHTAPALEFTRQGYDMLLQKPLSPQEDECREIVRVAQANGILFAVAHVLRYTRYTQALKALLADRAIGELISLQHLEPVGWWHQAHSFVRGNWRNTHEAAFMLLAKSCHDIDWIQYVMDAPCEAVSSFGNLSHFTPENQPAGAAARCTECRPETESTCPYSALKIYTGEHPFCTPGFLSVLTPDPTAENILNALNTGPYGRCVYRCDNNVADHQVVNMRFAGGKTASFTMTAFIPMAKRQTRLFGSHGCIEGDGRILKVRHFSTNQETVYDTRAGAPETQHAGHSGGDLALVARFIDAVSQRSPGYILSGPQATLESHRVVFAAERSRRQGQTIHLSQE</sequence>
<proteinExistence type="predicted"/>
<dbReference type="InterPro" id="IPR051450">
    <property type="entry name" value="Gfo/Idh/MocA_Oxidoreductases"/>
</dbReference>
<dbReference type="InterPro" id="IPR004104">
    <property type="entry name" value="Gfo/Idh/MocA-like_OxRdtase_C"/>
</dbReference>
<comment type="caution">
    <text evidence="3">The sequence shown here is derived from an EMBL/GenBank/DDBJ whole genome shotgun (WGS) entry which is preliminary data.</text>
</comment>
<evidence type="ECO:0000313" key="3">
    <source>
        <dbReference type="EMBL" id="EFE06532.1"/>
    </source>
</evidence>
<dbReference type="PANTHER" id="PTHR43377">
    <property type="entry name" value="BILIVERDIN REDUCTASE A"/>
    <property type="match status" value="1"/>
</dbReference>
<dbReference type="PANTHER" id="PTHR43377:SF2">
    <property type="entry name" value="BINDING ROSSMANN FOLD OXIDOREDUCTASE, PUTATIVE (AFU_ORTHOLOGUE AFUA_4G00560)-RELATED"/>
    <property type="match status" value="1"/>
</dbReference>
<dbReference type="GO" id="GO:0000166">
    <property type="term" value="F:nucleotide binding"/>
    <property type="evidence" value="ECO:0007669"/>
    <property type="project" value="InterPro"/>
</dbReference>
<reference evidence="3 4" key="1">
    <citation type="submission" date="2010-02" db="EMBL/GenBank/DDBJ databases">
        <authorList>
            <person name="Weinstock G."/>
            <person name="Sodergren E."/>
            <person name="Clifton S."/>
            <person name="Fulton L."/>
            <person name="Fulton B."/>
            <person name="Courtney L."/>
            <person name="Fronick C."/>
            <person name="Harrison M."/>
            <person name="Strong C."/>
            <person name="Farmer C."/>
            <person name="Delahaunty K."/>
            <person name="Markovic C."/>
            <person name="Hall O."/>
            <person name="Minx P."/>
            <person name="Tomlinson C."/>
            <person name="Mitreva M."/>
            <person name="Nelson J."/>
            <person name="Hou S."/>
            <person name="Wollam A."/>
            <person name="Pepin K.H."/>
            <person name="Johnson M."/>
            <person name="Bhonagiri V."/>
            <person name="Zhang X."/>
            <person name="Suruliraj S."/>
            <person name="Warren W."/>
            <person name="Chinwalla A."/>
            <person name="Mardis E.R."/>
            <person name="Wilson R.K."/>
        </authorList>
    </citation>
    <scope>NUCLEOTIDE SEQUENCE [LARGE SCALE GENOMIC DNA]</scope>
    <source>
        <strain evidence="3 4">ATCC 29220</strain>
    </source>
</reference>
<dbReference type="InterPro" id="IPR000683">
    <property type="entry name" value="Gfo/Idh/MocA-like_OxRdtase_N"/>
</dbReference>
<dbReference type="Proteomes" id="UP000003880">
    <property type="component" value="Unassembled WGS sequence"/>
</dbReference>
<dbReference type="Gene3D" id="3.30.360.10">
    <property type="entry name" value="Dihydrodipicolinate Reductase, domain 2"/>
    <property type="match status" value="1"/>
</dbReference>
<dbReference type="AlphaFoldDB" id="D4BGD2"/>
<dbReference type="EMBL" id="ABWL02000021">
    <property type="protein sequence ID" value="EFE06532.1"/>
    <property type="molecule type" value="Genomic_DNA"/>
</dbReference>
<evidence type="ECO:0000313" key="4">
    <source>
        <dbReference type="Proteomes" id="UP000003880"/>
    </source>
</evidence>
<protein>
    <submittedName>
        <fullName evidence="3">Oxidoreductase, NAD-binding domain protein</fullName>
    </submittedName>
</protein>
<dbReference type="HOGENOM" id="CLU_023194_4_2_6"/>
<feature type="domain" description="Gfo/Idh/MocA-like oxidoreductase C-terminal" evidence="2">
    <location>
        <begin position="141"/>
        <end position="418"/>
    </location>
</feature>